<dbReference type="InterPro" id="IPR011708">
    <property type="entry name" value="DNA_pol3_alpha_NTPase_dom"/>
</dbReference>
<dbReference type="InterPro" id="IPR029460">
    <property type="entry name" value="DNAPol_HHH"/>
</dbReference>
<gene>
    <name evidence="9" type="ORF">IJ22_17110</name>
</gene>
<feature type="region of interest" description="Disordered" evidence="7">
    <location>
        <begin position="890"/>
        <end position="911"/>
    </location>
</feature>
<dbReference type="SUPFAM" id="SSF89550">
    <property type="entry name" value="PHP domain-like"/>
    <property type="match status" value="1"/>
</dbReference>
<dbReference type="InterPro" id="IPR016195">
    <property type="entry name" value="Pol/histidinol_Pase-like"/>
</dbReference>
<dbReference type="GO" id="GO:0008408">
    <property type="term" value="F:3'-5' exonuclease activity"/>
    <property type="evidence" value="ECO:0007669"/>
    <property type="project" value="InterPro"/>
</dbReference>
<reference evidence="10" key="1">
    <citation type="submission" date="2015-12" db="EMBL/GenBank/DDBJ databases">
        <title>Complete genome sequences of two moderately thermophilic Paenibacillus species.</title>
        <authorList>
            <person name="Butler R.III."/>
            <person name="Wang J."/>
            <person name="Stark B.C."/>
            <person name="Pombert J.-F."/>
        </authorList>
    </citation>
    <scope>NUCLEOTIDE SEQUENCE [LARGE SCALE GENOMIC DNA]</scope>
    <source>
        <strain evidence="10">32O-Y</strain>
    </source>
</reference>
<dbReference type="KEGG" id="pnp:IJ22_17110"/>
<dbReference type="GO" id="GO:0003887">
    <property type="term" value="F:DNA-directed DNA polymerase activity"/>
    <property type="evidence" value="ECO:0007669"/>
    <property type="project" value="UniProtKB-KW"/>
</dbReference>
<name>A0A0U2W3M5_9BACL</name>
<dbReference type="Pfam" id="PF14579">
    <property type="entry name" value="HHH_6"/>
    <property type="match status" value="1"/>
</dbReference>
<keyword evidence="5" id="KW-0239">DNA-directed DNA polymerase</keyword>
<evidence type="ECO:0000313" key="9">
    <source>
        <dbReference type="EMBL" id="ALS22085.1"/>
    </source>
</evidence>
<dbReference type="Pfam" id="PF02811">
    <property type="entry name" value="PHP"/>
    <property type="match status" value="1"/>
</dbReference>
<dbReference type="Gene3D" id="1.10.150.870">
    <property type="match status" value="1"/>
</dbReference>
<evidence type="ECO:0000256" key="6">
    <source>
        <dbReference type="ARBA" id="ARBA00049244"/>
    </source>
</evidence>
<dbReference type="Proteomes" id="UP000061660">
    <property type="component" value="Chromosome"/>
</dbReference>
<keyword evidence="4" id="KW-0235">DNA replication</keyword>
<evidence type="ECO:0000256" key="7">
    <source>
        <dbReference type="SAM" id="MobiDB-lite"/>
    </source>
</evidence>
<dbReference type="EMBL" id="CP013652">
    <property type="protein sequence ID" value="ALS22085.1"/>
    <property type="molecule type" value="Genomic_DNA"/>
</dbReference>
<reference evidence="9 10" key="2">
    <citation type="journal article" date="2016" name="Genome Announc.">
        <title>Complete Genome Sequences of Two Interactive Moderate Thermophiles, Paenibacillus napthalenovorans 32O-Y and Paenibacillus sp. 32O-W.</title>
        <authorList>
            <person name="Butler R.R.III."/>
            <person name="Wang J."/>
            <person name="Stark B.C."/>
            <person name="Pombert J.F."/>
        </authorList>
    </citation>
    <scope>NUCLEOTIDE SEQUENCE [LARGE SCALE GENOMIC DNA]</scope>
    <source>
        <strain evidence="9 10">32O-Y</strain>
    </source>
</reference>
<dbReference type="InterPro" id="IPR003141">
    <property type="entry name" value="Pol/His_phosphatase_N"/>
</dbReference>
<keyword evidence="2" id="KW-0808">Transferase</keyword>
<evidence type="ECO:0000313" key="10">
    <source>
        <dbReference type="Proteomes" id="UP000061660"/>
    </source>
</evidence>
<dbReference type="OrthoDB" id="244056at2"/>
<dbReference type="SMART" id="SM00481">
    <property type="entry name" value="POLIIIAc"/>
    <property type="match status" value="1"/>
</dbReference>
<dbReference type="Pfam" id="PF07733">
    <property type="entry name" value="DNA_pol3_alpha"/>
    <property type="match status" value="1"/>
</dbReference>
<dbReference type="PANTHER" id="PTHR32294:SF0">
    <property type="entry name" value="DNA POLYMERASE III SUBUNIT ALPHA"/>
    <property type="match status" value="1"/>
</dbReference>
<proteinExistence type="predicted"/>
<dbReference type="InterPro" id="IPR040982">
    <property type="entry name" value="DNA_pol3_finger"/>
</dbReference>
<keyword evidence="10" id="KW-1185">Reference proteome</keyword>
<comment type="catalytic activity">
    <reaction evidence="6">
        <text>DNA(n) + a 2'-deoxyribonucleoside 5'-triphosphate = DNA(n+1) + diphosphate</text>
        <dbReference type="Rhea" id="RHEA:22508"/>
        <dbReference type="Rhea" id="RHEA-COMP:17339"/>
        <dbReference type="Rhea" id="RHEA-COMP:17340"/>
        <dbReference type="ChEBI" id="CHEBI:33019"/>
        <dbReference type="ChEBI" id="CHEBI:61560"/>
        <dbReference type="ChEBI" id="CHEBI:173112"/>
        <dbReference type="EC" id="2.7.7.7"/>
    </reaction>
</comment>
<feature type="domain" description="Polymerase/histidinol phosphatase N-terminal" evidence="8">
    <location>
        <begin position="2"/>
        <end position="86"/>
    </location>
</feature>
<dbReference type="PATRIC" id="fig|162209.4.peg.1813"/>
<organism evidence="9 10">
    <name type="scientific">Paenibacillus naphthalenovorans</name>
    <dbReference type="NCBI Taxonomy" id="162209"/>
    <lineage>
        <taxon>Bacteria</taxon>
        <taxon>Bacillati</taxon>
        <taxon>Bacillota</taxon>
        <taxon>Bacilli</taxon>
        <taxon>Bacillales</taxon>
        <taxon>Paenibacillaceae</taxon>
        <taxon>Paenibacillus</taxon>
    </lineage>
</organism>
<evidence type="ECO:0000256" key="4">
    <source>
        <dbReference type="ARBA" id="ARBA00022705"/>
    </source>
</evidence>
<dbReference type="PANTHER" id="PTHR32294">
    <property type="entry name" value="DNA POLYMERASE III SUBUNIT ALPHA"/>
    <property type="match status" value="1"/>
</dbReference>
<dbReference type="Pfam" id="PF17657">
    <property type="entry name" value="DNA_pol3_finger"/>
    <property type="match status" value="1"/>
</dbReference>
<dbReference type="EC" id="2.7.7.7" evidence="1"/>
<keyword evidence="3" id="KW-0548">Nucleotidyltransferase</keyword>
<accession>A0A0U2W3M5</accession>
<dbReference type="RefSeq" id="WP_062408412.1">
    <property type="nucleotide sequence ID" value="NZ_CP013652.1"/>
</dbReference>
<evidence type="ECO:0000256" key="3">
    <source>
        <dbReference type="ARBA" id="ARBA00022695"/>
    </source>
</evidence>
<dbReference type="GO" id="GO:0006260">
    <property type="term" value="P:DNA replication"/>
    <property type="evidence" value="ECO:0007669"/>
    <property type="project" value="UniProtKB-KW"/>
</dbReference>
<dbReference type="Gene3D" id="3.20.20.140">
    <property type="entry name" value="Metal-dependent hydrolases"/>
    <property type="match status" value="1"/>
</dbReference>
<feature type="compositionally biased region" description="Acidic residues" evidence="7">
    <location>
        <begin position="892"/>
        <end position="903"/>
    </location>
</feature>
<evidence type="ECO:0000259" key="8">
    <source>
        <dbReference type="SMART" id="SM00481"/>
    </source>
</evidence>
<dbReference type="InterPro" id="IPR004805">
    <property type="entry name" value="DnaE2/DnaE/PolC"/>
</dbReference>
<protein>
    <recommendedName>
        <fullName evidence="1">DNA-directed DNA polymerase</fullName>
        <ecNumber evidence="1">2.7.7.7</ecNumber>
    </recommendedName>
</protein>
<dbReference type="InterPro" id="IPR004013">
    <property type="entry name" value="PHP_dom"/>
</dbReference>
<evidence type="ECO:0000256" key="1">
    <source>
        <dbReference type="ARBA" id="ARBA00012417"/>
    </source>
</evidence>
<evidence type="ECO:0000256" key="2">
    <source>
        <dbReference type="ARBA" id="ARBA00022679"/>
    </source>
</evidence>
<sequence>MIGCHCHTAKGSNLRLIDSTNKTKDLIKTAAKMGYSGIAITDHESLSAHVEAIKIVKELKKPDKNGNTVIPKDFKLLLGNEIYLLMEPLEEVKNNYKSGKTKFPHFILIAKDAIGHRQLRILTSKAWEQSFKTGIMERTPTEKEFLEQVVSENRGHLIASTACLGSEINIYLLEMKVAEENNDLETVKELKKKIHNFINWCINTFGKENFFIEIQPAWSEEQIYCNKKLIPIAKHYGLQWIVTTDAHFLRPEDREIHRAFLNSKDGEREVDDFYEACFLQNLEEIKERLNYLDSSDVQIAIENTLKIGDMVEEYDLFKPVSIPRIELPEFEVRHIFKPAYDKYEYIAKMAYSDEPQDRYLIKLIEDGFDAKVPRNTLTRESFHQKLARINIELEELWHISLSLKEAMSAYYITIREIVLIMWDDCGGNSLVGPGRGSAAGFYINYLLDITQVDPLQYNLPHWRHLHKSRPDYPDIDLDSEAAKRKQIINALKRKFGERKVINIATFGTEKSKSAVLTACRGLGYDNDIAMHIASLIPFERGSNWTISDCLYGNEEEEREPVKEFINEIEKYPKLKETVLKIEGLENKRSIHSGGVFIYNEDLIERNALMKAPNGQWITQFSMSDSEYMGGIKYDLLTVENEDKLRVSLNLLLENNMIEWQDSLKKTYEKYLHPDVLEYDNPEIWNKMGNGEVIDLFQFNTQIGVETAKKVKPQNVLEASIANSLMRLMPDEGSTQPVDLYVKYKNNISLWYKEMRDHHLTDDEISIMEKHLKHKYGIADSQESVMIMVMDEKISGFDIVEANLLRKGIVKKNKDKIEETRQLFYKKGRERGTSKHLLNYVWEVQIKRQIGYSFSDLHTTVYTIVGLQDLNLYHRYDPLIWNTACLTVNSASSEDENNDESDEGEEKKNKSTNYGKVASAIGMMQSHGVKIGLPDINKASFGFKPDFEVRQITYGLKGLVGVGDELASILVEHRPYKSFDDFLERMHDTGLVKKGQVLQLIKAGCFDSFGDRIEIMKHFITTRVYSPKDKLTMQNFNILIENNLIPEEYSLYKRLFKFRKYVTKKVYRTEGKDKLYLLDDISTEFYYEHFTTNGIVEYKDNLPVISEKIFKKEYDKKMDGIKEWLQSVDTLNMVNNHLYEIEWESNASGTISKWEMDSLSFYYTEHELKHINKEIYGIEDFNSLPEEPVVVSHYESRGQQKPRFKLCCIAGTVLDRDKNKHTIALLTTDGVVTVKYYDGAFAHYNKQVSRLNGDKKEILEKSWFTRGNKLVVYGYRRGSQFKPYKYFDSPVKHTTMLITQVNDDGTIIVKTEREI</sequence>
<evidence type="ECO:0000256" key="5">
    <source>
        <dbReference type="ARBA" id="ARBA00022932"/>
    </source>
</evidence>
<dbReference type="STRING" id="162209.IJ22_17110"/>